<dbReference type="Pfam" id="PF22660">
    <property type="entry name" value="RS_preATP-grasp-like"/>
    <property type="match status" value="1"/>
</dbReference>
<dbReference type="SUPFAM" id="SSF52440">
    <property type="entry name" value="PreATP-grasp domain"/>
    <property type="match status" value="1"/>
</dbReference>
<dbReference type="SUPFAM" id="SSF51246">
    <property type="entry name" value="Rudiment single hybrid motif"/>
    <property type="match status" value="1"/>
</dbReference>
<dbReference type="InterPro" id="IPR003135">
    <property type="entry name" value="ATP-grasp_carboxylate-amine"/>
</dbReference>
<dbReference type="Proteomes" id="UP000516160">
    <property type="component" value="Chromosome"/>
</dbReference>
<evidence type="ECO:0000256" key="5">
    <source>
        <dbReference type="HAMAP-Rule" id="MF_01928"/>
    </source>
</evidence>
<dbReference type="GO" id="GO:0004638">
    <property type="term" value="F:phosphoribosylaminoimidazole carboxylase activity"/>
    <property type="evidence" value="ECO:0007669"/>
    <property type="project" value="InterPro"/>
</dbReference>
<dbReference type="InterPro" id="IPR005875">
    <property type="entry name" value="PurK"/>
</dbReference>
<evidence type="ECO:0000256" key="1">
    <source>
        <dbReference type="ARBA" id="ARBA00022598"/>
    </source>
</evidence>
<reference evidence="8 9" key="1">
    <citation type="submission" date="2020-07" db="EMBL/GenBank/DDBJ databases">
        <title>Alkalicella. sp. LB2 genome.</title>
        <authorList>
            <person name="Postec A."/>
            <person name="Quemeneur M."/>
        </authorList>
    </citation>
    <scope>NUCLEOTIDE SEQUENCE [LARGE SCALE GENOMIC DNA]</scope>
    <source>
        <strain evidence="8 9">LB2</strain>
    </source>
</reference>
<comment type="pathway">
    <text evidence="5 6">Purine metabolism; IMP biosynthesis via de novo pathway; 5-amino-1-(5-phospho-D-ribosyl)imidazole-4-carboxylate from 5-amino-1-(5-phospho-D-ribosyl)imidazole (N5-CAIR route): step 1/2.</text>
</comment>
<feature type="binding site" evidence="5">
    <location>
        <begin position="152"/>
        <end position="158"/>
    </location>
    <ligand>
        <name>ATP</name>
        <dbReference type="ChEBI" id="CHEBI:30616"/>
    </ligand>
</feature>
<dbReference type="InterPro" id="IPR040686">
    <property type="entry name" value="PurK_C"/>
</dbReference>
<evidence type="ECO:0000259" key="7">
    <source>
        <dbReference type="PROSITE" id="PS50975"/>
    </source>
</evidence>
<dbReference type="RefSeq" id="WP_213168184.1">
    <property type="nucleotide sequence ID" value="NZ_CP058559.1"/>
</dbReference>
<dbReference type="NCBIfam" id="NF004676">
    <property type="entry name" value="PRK06019.1-2"/>
    <property type="match status" value="1"/>
</dbReference>
<protein>
    <recommendedName>
        <fullName evidence="5 6">N5-carboxyaminoimidazole ribonucleotide synthase</fullName>
        <shortName evidence="5 6">N5-CAIR synthase</shortName>
        <ecNumber evidence="5 6">6.3.4.18</ecNumber>
    </recommendedName>
    <alternativeName>
        <fullName evidence="5 6">5-(carboxyamino)imidazole ribonucleotide synthetase</fullName>
    </alternativeName>
</protein>
<dbReference type="NCBIfam" id="NF004679">
    <property type="entry name" value="PRK06019.1-5"/>
    <property type="match status" value="1"/>
</dbReference>
<dbReference type="Pfam" id="PF02222">
    <property type="entry name" value="ATP-grasp"/>
    <property type="match status" value="1"/>
</dbReference>
<dbReference type="FunFam" id="3.40.50.20:FF:000016">
    <property type="entry name" value="N5-carboxyaminoimidazole ribonucleotide synthase"/>
    <property type="match status" value="1"/>
</dbReference>
<comment type="catalytic activity">
    <reaction evidence="5 6">
        <text>5-amino-1-(5-phospho-beta-D-ribosyl)imidazole + hydrogencarbonate + ATP = 5-carboxyamino-1-(5-phospho-D-ribosyl)imidazole + ADP + phosphate + 2 H(+)</text>
        <dbReference type="Rhea" id="RHEA:19317"/>
        <dbReference type="ChEBI" id="CHEBI:15378"/>
        <dbReference type="ChEBI" id="CHEBI:17544"/>
        <dbReference type="ChEBI" id="CHEBI:30616"/>
        <dbReference type="ChEBI" id="CHEBI:43474"/>
        <dbReference type="ChEBI" id="CHEBI:58730"/>
        <dbReference type="ChEBI" id="CHEBI:137981"/>
        <dbReference type="ChEBI" id="CHEBI:456216"/>
        <dbReference type="EC" id="6.3.4.18"/>
    </reaction>
</comment>
<keyword evidence="4 5" id="KW-0067">ATP-binding</keyword>
<keyword evidence="3 5" id="KW-0658">Purine biosynthesis</keyword>
<dbReference type="UniPathway" id="UPA00074">
    <property type="reaction ID" value="UER00942"/>
</dbReference>
<dbReference type="NCBIfam" id="TIGR01161">
    <property type="entry name" value="purK"/>
    <property type="match status" value="1"/>
</dbReference>
<evidence type="ECO:0000313" key="9">
    <source>
        <dbReference type="Proteomes" id="UP000516160"/>
    </source>
</evidence>
<feature type="binding site" evidence="5">
    <location>
        <position position="147"/>
    </location>
    <ligand>
        <name>ATP</name>
        <dbReference type="ChEBI" id="CHEBI:30616"/>
    </ligand>
</feature>
<sequence>MSRIIPPGSTIGILGGGQLGRMMALSARYMGYNIAVMEPSKNSPCGQIADHEVIATYNDIEGARELAKLSDVLTYEFENISAETAKWIEENANLPQGSDLLLTTQHRGTEKKAIENLGTKVAPYMLIDTVHDLLKGVKNIGIPSVLKTCRGGYDGKGQYLIKSPEDIEIAYESLKGKGQLVLEQWIPFELEVSVIVTRNQVGEVTTFPVGENIHINQILHATIVPARVDEEVIIEAQKIAIELARGLNLVGTLAVEMFVTETGEIYVNELAPRPHNSGHYTIEACETDQFEQHIRAICNLPLGSTQLLKPSIMVNILGEHMHKVLENLDKLSDYHLHLYGKKEAKTGRKMGHLTVIGESIEECMSKANELGIWPELK</sequence>
<keyword evidence="9" id="KW-1185">Reference proteome</keyword>
<feature type="binding site" evidence="5">
    <location>
        <position position="214"/>
    </location>
    <ligand>
        <name>ATP</name>
        <dbReference type="ChEBI" id="CHEBI:30616"/>
    </ligand>
</feature>
<dbReference type="PANTHER" id="PTHR11609:SF5">
    <property type="entry name" value="PHOSPHORIBOSYLAMINOIMIDAZOLE CARBOXYLASE"/>
    <property type="match status" value="1"/>
</dbReference>
<dbReference type="InterPro" id="IPR016185">
    <property type="entry name" value="PreATP-grasp_dom_sf"/>
</dbReference>
<feature type="binding site" evidence="5">
    <location>
        <position position="107"/>
    </location>
    <ligand>
        <name>ATP</name>
        <dbReference type="ChEBI" id="CHEBI:30616"/>
    </ligand>
</feature>
<comment type="similarity">
    <text evidence="5 6">Belongs to the PurK/PurT family.</text>
</comment>
<proteinExistence type="inferred from homology"/>
<comment type="subunit">
    <text evidence="5 6">Homodimer.</text>
</comment>
<dbReference type="FunFam" id="3.30.470.20:FF:000029">
    <property type="entry name" value="N5-carboxyaminoimidazole ribonucleotide synthase"/>
    <property type="match status" value="1"/>
</dbReference>
<evidence type="ECO:0000256" key="6">
    <source>
        <dbReference type="RuleBase" id="RU361200"/>
    </source>
</evidence>
<name>A0A7G9W705_ALKCA</name>
<dbReference type="EC" id="6.3.4.18" evidence="5 6"/>
<feature type="binding site" evidence="5">
    <location>
        <position position="191"/>
    </location>
    <ligand>
        <name>ATP</name>
        <dbReference type="ChEBI" id="CHEBI:30616"/>
    </ligand>
</feature>
<dbReference type="GO" id="GO:0005829">
    <property type="term" value="C:cytosol"/>
    <property type="evidence" value="ECO:0007669"/>
    <property type="project" value="TreeGrafter"/>
</dbReference>
<comment type="function">
    <text evidence="5">Catalyzes the ATP-dependent conversion of 5-aminoimidazole ribonucleotide (AIR) and HCO(3)(-) to N5-carboxyaminoimidazole ribonucleotide (N5-CAIR).</text>
</comment>
<feature type="binding site" evidence="5">
    <location>
        <begin position="183"/>
        <end position="186"/>
    </location>
    <ligand>
        <name>ATP</name>
        <dbReference type="ChEBI" id="CHEBI:30616"/>
    </ligand>
</feature>
<dbReference type="Gene3D" id="3.30.1490.20">
    <property type="entry name" value="ATP-grasp fold, A domain"/>
    <property type="match status" value="1"/>
</dbReference>
<feature type="binding site" evidence="5">
    <location>
        <begin position="268"/>
        <end position="269"/>
    </location>
    <ligand>
        <name>ATP</name>
        <dbReference type="ChEBI" id="CHEBI:30616"/>
    </ligand>
</feature>
<gene>
    <name evidence="5 6 8" type="primary">purK</name>
    <name evidence="8" type="ORF">HYG86_06610</name>
</gene>
<keyword evidence="1 5" id="KW-0436">Ligase</keyword>
<dbReference type="KEGG" id="acae:HYG86_06610"/>
<accession>A0A7G9W705</accession>
<dbReference type="NCBIfam" id="NF004675">
    <property type="entry name" value="PRK06019.1-1"/>
    <property type="match status" value="1"/>
</dbReference>
<dbReference type="InterPro" id="IPR013815">
    <property type="entry name" value="ATP_grasp_subdomain_1"/>
</dbReference>
<organism evidence="8 9">
    <name type="scientific">Alkalicella caledoniensis</name>
    <dbReference type="NCBI Taxonomy" id="2731377"/>
    <lineage>
        <taxon>Bacteria</taxon>
        <taxon>Bacillati</taxon>
        <taxon>Bacillota</taxon>
        <taxon>Clostridia</taxon>
        <taxon>Eubacteriales</taxon>
        <taxon>Proteinivoracaceae</taxon>
        <taxon>Alkalicella</taxon>
    </lineage>
</organism>
<dbReference type="InterPro" id="IPR011761">
    <property type="entry name" value="ATP-grasp"/>
</dbReference>
<dbReference type="GO" id="GO:0046872">
    <property type="term" value="F:metal ion binding"/>
    <property type="evidence" value="ECO:0007669"/>
    <property type="project" value="InterPro"/>
</dbReference>
<dbReference type="HAMAP" id="MF_01928">
    <property type="entry name" value="PurK"/>
    <property type="match status" value="1"/>
</dbReference>
<dbReference type="InterPro" id="IPR054350">
    <property type="entry name" value="PurT/PurK_preATP-grasp"/>
</dbReference>
<evidence type="ECO:0000256" key="3">
    <source>
        <dbReference type="ARBA" id="ARBA00022755"/>
    </source>
</evidence>
<evidence type="ECO:0000256" key="2">
    <source>
        <dbReference type="ARBA" id="ARBA00022741"/>
    </source>
</evidence>
<dbReference type="PANTHER" id="PTHR11609">
    <property type="entry name" value="PURINE BIOSYNTHESIS PROTEIN 6/7, PUR6/7"/>
    <property type="match status" value="1"/>
</dbReference>
<dbReference type="Gene3D" id="3.30.470.20">
    <property type="entry name" value="ATP-grasp fold, B domain"/>
    <property type="match status" value="1"/>
</dbReference>
<dbReference type="EMBL" id="CP058559">
    <property type="protein sequence ID" value="QNO14467.1"/>
    <property type="molecule type" value="Genomic_DNA"/>
</dbReference>
<dbReference type="Gene3D" id="3.40.50.20">
    <property type="match status" value="1"/>
</dbReference>
<dbReference type="GO" id="GO:0005524">
    <property type="term" value="F:ATP binding"/>
    <property type="evidence" value="ECO:0007669"/>
    <property type="project" value="UniProtKB-UniRule"/>
</dbReference>
<dbReference type="PROSITE" id="PS50975">
    <property type="entry name" value="ATP_GRASP"/>
    <property type="match status" value="1"/>
</dbReference>
<dbReference type="SUPFAM" id="SSF56059">
    <property type="entry name" value="Glutathione synthetase ATP-binding domain-like"/>
    <property type="match status" value="1"/>
</dbReference>
<evidence type="ECO:0000313" key="8">
    <source>
        <dbReference type="EMBL" id="QNO14467.1"/>
    </source>
</evidence>
<keyword evidence="2 5" id="KW-0547">Nucleotide-binding</keyword>
<comment type="function">
    <text evidence="6">Catalyzes the ATP-dependent conversion of 5-aminoimidazole ribonucleotide (AIR) and HCO(3)- to N5-carboxyaminoimidazole ribonucleotide (N5-CAIR).</text>
</comment>
<evidence type="ECO:0000256" key="4">
    <source>
        <dbReference type="ARBA" id="ARBA00022840"/>
    </source>
</evidence>
<dbReference type="GO" id="GO:0006189">
    <property type="term" value="P:'de novo' IMP biosynthetic process"/>
    <property type="evidence" value="ECO:0007669"/>
    <property type="project" value="UniProtKB-UniRule"/>
</dbReference>
<dbReference type="InterPro" id="IPR011054">
    <property type="entry name" value="Rudment_hybrid_motif"/>
</dbReference>
<dbReference type="AlphaFoldDB" id="A0A7G9W705"/>
<dbReference type="Pfam" id="PF17769">
    <property type="entry name" value="PurK_C"/>
    <property type="match status" value="1"/>
</dbReference>
<feature type="domain" description="ATP-grasp" evidence="7">
    <location>
        <begin position="111"/>
        <end position="298"/>
    </location>
</feature>
<dbReference type="GO" id="GO:0034028">
    <property type="term" value="F:5-(carboxyamino)imidazole ribonucleotide synthase activity"/>
    <property type="evidence" value="ECO:0007669"/>
    <property type="project" value="UniProtKB-UniRule"/>
</dbReference>